<feature type="transmembrane region" description="Helical" evidence="7">
    <location>
        <begin position="274"/>
        <end position="295"/>
    </location>
</feature>
<dbReference type="InterPro" id="IPR020846">
    <property type="entry name" value="MFS_dom"/>
</dbReference>
<evidence type="ECO:0000256" key="3">
    <source>
        <dbReference type="ARBA" id="ARBA00022475"/>
    </source>
</evidence>
<dbReference type="PANTHER" id="PTHR23517:SF2">
    <property type="entry name" value="MULTIDRUG RESISTANCE PROTEIN MDTH"/>
    <property type="match status" value="1"/>
</dbReference>
<evidence type="ECO:0000256" key="1">
    <source>
        <dbReference type="ARBA" id="ARBA00004651"/>
    </source>
</evidence>
<gene>
    <name evidence="9" type="ORF">GON03_19850</name>
</gene>
<evidence type="ECO:0000313" key="9">
    <source>
        <dbReference type="EMBL" id="MVQ51440.1"/>
    </source>
</evidence>
<dbReference type="PRINTS" id="PR01035">
    <property type="entry name" value="TCRTETA"/>
</dbReference>
<dbReference type="InterPro" id="IPR036259">
    <property type="entry name" value="MFS_trans_sf"/>
</dbReference>
<keyword evidence="3" id="KW-1003">Cell membrane</keyword>
<name>A0A6L6XW50_9ACTN</name>
<evidence type="ECO:0000313" key="10">
    <source>
        <dbReference type="Proteomes" id="UP000473525"/>
    </source>
</evidence>
<keyword evidence="5 7" id="KW-1133">Transmembrane helix</keyword>
<dbReference type="SUPFAM" id="SSF103473">
    <property type="entry name" value="MFS general substrate transporter"/>
    <property type="match status" value="1"/>
</dbReference>
<comment type="caution">
    <text evidence="9">The sequence shown here is derived from an EMBL/GenBank/DDBJ whole genome shotgun (WGS) entry which is preliminary data.</text>
</comment>
<reference evidence="9 10" key="1">
    <citation type="submission" date="2019-12" db="EMBL/GenBank/DDBJ databases">
        <authorList>
            <person name="Huq M.A."/>
        </authorList>
    </citation>
    <scope>NUCLEOTIDE SEQUENCE [LARGE SCALE GENOMIC DNA]</scope>
    <source>
        <strain evidence="9 10">MAH-18</strain>
    </source>
</reference>
<dbReference type="GO" id="GO:0022857">
    <property type="term" value="F:transmembrane transporter activity"/>
    <property type="evidence" value="ECO:0007669"/>
    <property type="project" value="InterPro"/>
</dbReference>
<feature type="transmembrane region" description="Helical" evidence="7">
    <location>
        <begin position="307"/>
        <end position="325"/>
    </location>
</feature>
<evidence type="ECO:0000259" key="8">
    <source>
        <dbReference type="PROSITE" id="PS50850"/>
    </source>
</evidence>
<protein>
    <submittedName>
        <fullName evidence="9">MFS transporter</fullName>
    </submittedName>
</protein>
<comment type="subcellular location">
    <subcellularLocation>
        <location evidence="1">Cell membrane</location>
        <topology evidence="1">Multi-pass membrane protein</topology>
    </subcellularLocation>
</comment>
<feature type="transmembrane region" description="Helical" evidence="7">
    <location>
        <begin position="331"/>
        <end position="359"/>
    </location>
</feature>
<dbReference type="InterPro" id="IPR001958">
    <property type="entry name" value="Tet-R_TetA/multi-R_MdtG-like"/>
</dbReference>
<dbReference type="Pfam" id="PF07690">
    <property type="entry name" value="MFS_1"/>
    <property type="match status" value="1"/>
</dbReference>
<feature type="transmembrane region" description="Helical" evidence="7">
    <location>
        <begin position="243"/>
        <end position="268"/>
    </location>
</feature>
<keyword evidence="4 7" id="KW-0812">Transmembrane</keyword>
<evidence type="ECO:0000256" key="4">
    <source>
        <dbReference type="ARBA" id="ARBA00022692"/>
    </source>
</evidence>
<keyword evidence="6 7" id="KW-0472">Membrane</keyword>
<feature type="transmembrane region" description="Helical" evidence="7">
    <location>
        <begin position="165"/>
        <end position="188"/>
    </location>
</feature>
<dbReference type="EMBL" id="WSEK01000005">
    <property type="protein sequence ID" value="MVQ51440.1"/>
    <property type="molecule type" value="Genomic_DNA"/>
</dbReference>
<evidence type="ECO:0000256" key="5">
    <source>
        <dbReference type="ARBA" id="ARBA00022989"/>
    </source>
</evidence>
<feature type="transmembrane region" description="Helical" evidence="7">
    <location>
        <begin position="400"/>
        <end position="419"/>
    </location>
</feature>
<dbReference type="InterPro" id="IPR011701">
    <property type="entry name" value="MFS"/>
</dbReference>
<dbReference type="Gene3D" id="1.20.1250.20">
    <property type="entry name" value="MFS general substrate transporter like domains"/>
    <property type="match status" value="1"/>
</dbReference>
<dbReference type="GO" id="GO:0005886">
    <property type="term" value="C:plasma membrane"/>
    <property type="evidence" value="ECO:0007669"/>
    <property type="project" value="UniProtKB-SubCell"/>
</dbReference>
<feature type="domain" description="Major facilitator superfamily (MFS) profile" evidence="8">
    <location>
        <begin position="27"/>
        <end position="424"/>
    </location>
</feature>
<accession>A0A6L6XW50</accession>
<sequence length="441" mass="46267">MARQYRLRPITICLRPRSCPEDVPVLDRLAAKLGFPSLGHHRRFVTAIAIDAVGSGVFMPVSMLYFLVTTDLSLVQIGAAISIASAASIPAGPLLGGLVDRLGAKQVLLAGNALQAVGFLAYLVTESFVGLILWTVVVSVGRTAFWGSYGNIVAVISRPGEREKWFGFLGALRNVGFAIGGLLSGVAITVGTHAAYLSVVLVNALSYVVAFVLLLAVPSTPATGHRSPEGAWRTVLSDRPYRVLWLVQLAYSTAMMVLNFAMPVYAVAVLGLPGWVTGAVFTINTVMVGFGQGLVVRGMTGSRRWRVLVLTNLVFAASFLVMLGASELSVVAATVVVLVGSVVYTGGELLGGPVLGALGAEAAPDHLRGRYLSLIQLAWTISSAVTPVAFAWLLDRGESPIWLALTAVSLTGALLAVHLGRALPEAAAPVTNEAAEEEVAV</sequence>
<evidence type="ECO:0000256" key="2">
    <source>
        <dbReference type="ARBA" id="ARBA00022448"/>
    </source>
</evidence>
<feature type="transmembrane region" description="Helical" evidence="7">
    <location>
        <begin position="371"/>
        <end position="394"/>
    </location>
</feature>
<dbReference type="InterPro" id="IPR050171">
    <property type="entry name" value="MFS_Transporters"/>
</dbReference>
<feature type="transmembrane region" description="Helical" evidence="7">
    <location>
        <begin position="194"/>
        <end position="217"/>
    </location>
</feature>
<evidence type="ECO:0000256" key="6">
    <source>
        <dbReference type="ARBA" id="ARBA00023136"/>
    </source>
</evidence>
<dbReference type="Proteomes" id="UP000473525">
    <property type="component" value="Unassembled WGS sequence"/>
</dbReference>
<evidence type="ECO:0000256" key="7">
    <source>
        <dbReference type="SAM" id="Phobius"/>
    </source>
</evidence>
<keyword evidence="10" id="KW-1185">Reference proteome</keyword>
<feature type="transmembrane region" description="Helical" evidence="7">
    <location>
        <begin position="74"/>
        <end position="95"/>
    </location>
</feature>
<dbReference type="PROSITE" id="PS50850">
    <property type="entry name" value="MFS"/>
    <property type="match status" value="1"/>
</dbReference>
<proteinExistence type="predicted"/>
<organism evidence="9 10">
    <name type="scientific">Nocardioides agri</name>
    <dbReference type="NCBI Taxonomy" id="2682843"/>
    <lineage>
        <taxon>Bacteria</taxon>
        <taxon>Bacillati</taxon>
        <taxon>Actinomycetota</taxon>
        <taxon>Actinomycetes</taxon>
        <taxon>Propionibacteriales</taxon>
        <taxon>Nocardioidaceae</taxon>
        <taxon>Nocardioides</taxon>
    </lineage>
</organism>
<dbReference type="AlphaFoldDB" id="A0A6L6XW50"/>
<dbReference type="PANTHER" id="PTHR23517">
    <property type="entry name" value="RESISTANCE PROTEIN MDTM, PUTATIVE-RELATED-RELATED"/>
    <property type="match status" value="1"/>
</dbReference>
<keyword evidence="2" id="KW-0813">Transport</keyword>
<feature type="transmembrane region" description="Helical" evidence="7">
    <location>
        <begin position="44"/>
        <end position="68"/>
    </location>
</feature>